<dbReference type="OrthoDB" id="2444427at2759"/>
<name>A0A197JLJ6_9FUNG</name>
<evidence type="ECO:0000256" key="1">
    <source>
        <dbReference type="SAM" id="MobiDB-lite"/>
    </source>
</evidence>
<evidence type="ECO:0000313" key="2">
    <source>
        <dbReference type="EMBL" id="OAQ25244.1"/>
    </source>
</evidence>
<dbReference type="EMBL" id="KV442081">
    <property type="protein sequence ID" value="OAQ25244.1"/>
    <property type="molecule type" value="Genomic_DNA"/>
</dbReference>
<dbReference type="AlphaFoldDB" id="A0A197JLJ6"/>
<dbReference type="Proteomes" id="UP000078512">
    <property type="component" value="Unassembled WGS sequence"/>
</dbReference>
<keyword evidence="3" id="KW-1185">Reference proteome</keyword>
<sequence>MHVQKKSPITKAHDSSATTFEEAVSDGSASEAELNQSLQARTPKRTRGRPRQSLNARVEQEFSALMKDLSTCRNTNAVVGGEGSQGISSAAHELRQRGTMFRLQGMNFENENLACNTKEAYSVYSNSSRMYVFEKDFRYEVSEEKVLVFFKDFMFKRKIPKVFKADDTKDVRVALALVTSNSNKANRRPVDLRASTFYRIC</sequence>
<feature type="region of interest" description="Disordered" evidence="1">
    <location>
        <begin position="1"/>
        <end position="55"/>
    </location>
</feature>
<gene>
    <name evidence="2" type="ORF">K457DRAFT_23335</name>
</gene>
<accession>A0A197JLJ6</accession>
<evidence type="ECO:0000313" key="3">
    <source>
        <dbReference type="Proteomes" id="UP000078512"/>
    </source>
</evidence>
<protein>
    <submittedName>
        <fullName evidence="2">Uncharacterized protein</fullName>
    </submittedName>
</protein>
<reference evidence="2 3" key="1">
    <citation type="submission" date="2016-05" db="EMBL/GenBank/DDBJ databases">
        <title>Genome sequencing reveals origins of a unique bacterial endosymbiosis in the earliest lineages of terrestrial Fungi.</title>
        <authorList>
            <consortium name="DOE Joint Genome Institute"/>
            <person name="Uehling J."/>
            <person name="Gryganskyi A."/>
            <person name="Hameed K."/>
            <person name="Tschaplinski T."/>
            <person name="Misztal P."/>
            <person name="Wu S."/>
            <person name="Desiro A."/>
            <person name="Vande Pol N."/>
            <person name="Du Z.-Y."/>
            <person name="Zienkiewicz A."/>
            <person name="Zienkiewicz K."/>
            <person name="Morin E."/>
            <person name="Tisserant E."/>
            <person name="Splivallo R."/>
            <person name="Hainaut M."/>
            <person name="Henrissat B."/>
            <person name="Ohm R."/>
            <person name="Kuo A."/>
            <person name="Yan J."/>
            <person name="Lipzen A."/>
            <person name="Nolan M."/>
            <person name="Labutti K."/>
            <person name="Barry K."/>
            <person name="Goldstein A."/>
            <person name="Labbe J."/>
            <person name="Schadt C."/>
            <person name="Tuskan G."/>
            <person name="Grigoriev I."/>
            <person name="Martin F."/>
            <person name="Vilgalys R."/>
            <person name="Bonito G."/>
        </authorList>
    </citation>
    <scope>NUCLEOTIDE SEQUENCE [LARGE SCALE GENOMIC DNA]</scope>
    <source>
        <strain evidence="2 3">AG-77</strain>
    </source>
</reference>
<organism evidence="2 3">
    <name type="scientific">Linnemannia elongata AG-77</name>
    <dbReference type="NCBI Taxonomy" id="1314771"/>
    <lineage>
        <taxon>Eukaryota</taxon>
        <taxon>Fungi</taxon>
        <taxon>Fungi incertae sedis</taxon>
        <taxon>Mucoromycota</taxon>
        <taxon>Mortierellomycotina</taxon>
        <taxon>Mortierellomycetes</taxon>
        <taxon>Mortierellales</taxon>
        <taxon>Mortierellaceae</taxon>
        <taxon>Linnemannia</taxon>
    </lineage>
</organism>
<proteinExistence type="predicted"/>